<keyword evidence="3 7" id="KW-0812">Transmembrane</keyword>
<feature type="domain" description="ABC3 transporter permease C-terminal" evidence="8">
    <location>
        <begin position="275"/>
        <end position="388"/>
    </location>
</feature>
<accession>A0A3M8DYR9</accession>
<evidence type="ECO:0000313" key="10">
    <source>
        <dbReference type="EMBL" id="RNB92381.1"/>
    </source>
</evidence>
<dbReference type="InterPro" id="IPR050250">
    <property type="entry name" value="Macrolide_Exporter_MacB"/>
</dbReference>
<feature type="transmembrane region" description="Helical" evidence="7">
    <location>
        <begin position="356"/>
        <end position="378"/>
    </location>
</feature>
<dbReference type="GO" id="GO:0022857">
    <property type="term" value="F:transmembrane transporter activity"/>
    <property type="evidence" value="ECO:0007669"/>
    <property type="project" value="TreeGrafter"/>
</dbReference>
<organism evidence="10 11">
    <name type="scientific">Brevibacillus fluminis</name>
    <dbReference type="NCBI Taxonomy" id="511487"/>
    <lineage>
        <taxon>Bacteria</taxon>
        <taxon>Bacillati</taxon>
        <taxon>Bacillota</taxon>
        <taxon>Bacilli</taxon>
        <taxon>Bacillales</taxon>
        <taxon>Paenibacillaceae</taxon>
        <taxon>Brevibacillus</taxon>
    </lineage>
</organism>
<keyword evidence="11" id="KW-1185">Reference proteome</keyword>
<protein>
    <submittedName>
        <fullName evidence="10">FtsX-like permease family protein</fullName>
    </submittedName>
</protein>
<dbReference type="Pfam" id="PF12704">
    <property type="entry name" value="MacB_PCD"/>
    <property type="match status" value="1"/>
</dbReference>
<evidence type="ECO:0000256" key="7">
    <source>
        <dbReference type="SAM" id="Phobius"/>
    </source>
</evidence>
<evidence type="ECO:0000313" key="11">
    <source>
        <dbReference type="Proteomes" id="UP000271031"/>
    </source>
</evidence>
<dbReference type="InterPro" id="IPR025857">
    <property type="entry name" value="MacB_PCD"/>
</dbReference>
<sequence>MNLWESFRSATEGIWANKLRSGLTMLGIIIGITSVIAVTTLGQGGQQAVVSELEKFGTNTFNVFVKWDSTEEAKDTDLQLEDADILARTSPYIDKIVPINSWQNTIRGPKKEVQGSFYGSTEDYLALQPNIKVVKGRFYSSEDTKESRSVIVLDTDMAKDLFGNQNPLGQRVVIGSSSLVVIGVVQESKFRFDQTQIHSAYLPITVLQELNDTHEVGRLAGKAKSKTQLQQAMKQTEQYLNRKHEHKNHYMVSSMEQELAQFNQMTGMLTLVFGVIAGISLLVGGIGVMNIMLVSVTERTREIGIRKALGAKRRDILTQFLIESIIVCLIGGVIGMLLGSGCAMIISHFAGLPPMISWESVAISFGFSSAMGIFFGLYPANKAAKLNPIEALRYE</sequence>
<keyword evidence="2" id="KW-1003">Cell membrane</keyword>
<evidence type="ECO:0000256" key="3">
    <source>
        <dbReference type="ARBA" id="ARBA00022692"/>
    </source>
</evidence>
<evidence type="ECO:0000259" key="9">
    <source>
        <dbReference type="Pfam" id="PF12704"/>
    </source>
</evidence>
<comment type="caution">
    <text evidence="10">The sequence shown here is derived from an EMBL/GenBank/DDBJ whole genome shotgun (WGS) entry which is preliminary data.</text>
</comment>
<evidence type="ECO:0000259" key="8">
    <source>
        <dbReference type="Pfam" id="PF02687"/>
    </source>
</evidence>
<dbReference type="Proteomes" id="UP000271031">
    <property type="component" value="Unassembled WGS sequence"/>
</dbReference>
<feature type="transmembrane region" description="Helical" evidence="7">
    <location>
        <begin position="21"/>
        <end position="42"/>
    </location>
</feature>
<name>A0A3M8DYR9_9BACL</name>
<evidence type="ECO:0000256" key="2">
    <source>
        <dbReference type="ARBA" id="ARBA00022475"/>
    </source>
</evidence>
<evidence type="ECO:0000256" key="1">
    <source>
        <dbReference type="ARBA" id="ARBA00004651"/>
    </source>
</evidence>
<keyword evidence="5 7" id="KW-0472">Membrane</keyword>
<comment type="subcellular location">
    <subcellularLocation>
        <location evidence="1">Cell membrane</location>
        <topology evidence="1">Multi-pass membrane protein</topology>
    </subcellularLocation>
</comment>
<feature type="transmembrane region" description="Helical" evidence="7">
    <location>
        <begin position="317"/>
        <end position="350"/>
    </location>
</feature>
<dbReference type="GO" id="GO:0005886">
    <property type="term" value="C:plasma membrane"/>
    <property type="evidence" value="ECO:0007669"/>
    <property type="project" value="UniProtKB-SubCell"/>
</dbReference>
<dbReference type="Pfam" id="PF02687">
    <property type="entry name" value="FtsX"/>
    <property type="match status" value="1"/>
</dbReference>
<dbReference type="PANTHER" id="PTHR30572">
    <property type="entry name" value="MEMBRANE COMPONENT OF TRANSPORTER-RELATED"/>
    <property type="match status" value="1"/>
</dbReference>
<dbReference type="PANTHER" id="PTHR30572:SF4">
    <property type="entry name" value="ABC TRANSPORTER PERMEASE YTRF"/>
    <property type="match status" value="1"/>
</dbReference>
<dbReference type="OrthoDB" id="9770036at2"/>
<gene>
    <name evidence="10" type="ORF">EDM56_01395</name>
</gene>
<comment type="similarity">
    <text evidence="6">Belongs to the ABC-4 integral membrane protein family.</text>
</comment>
<dbReference type="InterPro" id="IPR003838">
    <property type="entry name" value="ABC3_permease_C"/>
</dbReference>
<dbReference type="EMBL" id="RHHQ01000003">
    <property type="protein sequence ID" value="RNB92381.1"/>
    <property type="molecule type" value="Genomic_DNA"/>
</dbReference>
<evidence type="ECO:0000256" key="4">
    <source>
        <dbReference type="ARBA" id="ARBA00022989"/>
    </source>
</evidence>
<dbReference type="AlphaFoldDB" id="A0A3M8DYR9"/>
<evidence type="ECO:0000256" key="6">
    <source>
        <dbReference type="ARBA" id="ARBA00038076"/>
    </source>
</evidence>
<evidence type="ECO:0000256" key="5">
    <source>
        <dbReference type="ARBA" id="ARBA00023136"/>
    </source>
</evidence>
<keyword evidence="4 7" id="KW-1133">Transmembrane helix</keyword>
<dbReference type="RefSeq" id="WP_122916087.1">
    <property type="nucleotide sequence ID" value="NZ_RHHQ01000003.1"/>
</dbReference>
<feature type="domain" description="MacB-like periplasmic core" evidence="9">
    <location>
        <begin position="21"/>
        <end position="238"/>
    </location>
</feature>
<reference evidence="10 11" key="1">
    <citation type="submission" date="2018-10" db="EMBL/GenBank/DDBJ databases">
        <title>Phylogenomics of Brevibacillus.</title>
        <authorList>
            <person name="Dunlap C."/>
        </authorList>
    </citation>
    <scope>NUCLEOTIDE SEQUENCE [LARGE SCALE GENOMIC DNA]</scope>
    <source>
        <strain evidence="10 11">JCM 15716</strain>
    </source>
</reference>
<feature type="transmembrane region" description="Helical" evidence="7">
    <location>
        <begin position="271"/>
        <end position="296"/>
    </location>
</feature>
<proteinExistence type="inferred from homology"/>